<dbReference type="EMBL" id="CM001221">
    <property type="protein sequence ID" value="KEH28118.1"/>
    <property type="molecule type" value="Genomic_DNA"/>
</dbReference>
<organism evidence="1 3">
    <name type="scientific">Medicago truncatula</name>
    <name type="common">Barrel medic</name>
    <name type="synonym">Medicago tribuloides</name>
    <dbReference type="NCBI Taxonomy" id="3880"/>
    <lineage>
        <taxon>Eukaryota</taxon>
        <taxon>Viridiplantae</taxon>
        <taxon>Streptophyta</taxon>
        <taxon>Embryophyta</taxon>
        <taxon>Tracheophyta</taxon>
        <taxon>Spermatophyta</taxon>
        <taxon>Magnoliopsida</taxon>
        <taxon>eudicotyledons</taxon>
        <taxon>Gunneridae</taxon>
        <taxon>Pentapetalae</taxon>
        <taxon>rosids</taxon>
        <taxon>fabids</taxon>
        <taxon>Fabales</taxon>
        <taxon>Fabaceae</taxon>
        <taxon>Papilionoideae</taxon>
        <taxon>50 kb inversion clade</taxon>
        <taxon>NPAAA clade</taxon>
        <taxon>Hologalegina</taxon>
        <taxon>IRL clade</taxon>
        <taxon>Trifolieae</taxon>
        <taxon>Medicago</taxon>
    </lineage>
</organism>
<evidence type="ECO:0000313" key="1">
    <source>
        <dbReference type="EMBL" id="KEH28118.1"/>
    </source>
</evidence>
<dbReference type="AlphaFoldDB" id="A0A072UG53"/>
<evidence type="ECO:0000313" key="2">
    <source>
        <dbReference type="EnsemblPlants" id="KEH28118"/>
    </source>
</evidence>
<sequence length="150" mass="16763">MTTISHPVTYQSPKTLEPPLLTFFNTCKLPIRRATIPSRRDLLGVFSSYLKNQISFSSQTKAIGKLTELSTTFMFTPNANSKQKHVKKTQERETGDAVTVQLARRVSLLAVASCDRQLYGNRPVSSQKPNFSSTQTPNLIGNLTYDYSTT</sequence>
<accession>A0A072UG53</accession>
<dbReference type="Proteomes" id="UP000002051">
    <property type="component" value="Chromosome 5"/>
</dbReference>
<keyword evidence="3" id="KW-1185">Reference proteome</keyword>
<evidence type="ECO:0000313" key="3">
    <source>
        <dbReference type="Proteomes" id="UP000002051"/>
    </source>
</evidence>
<gene>
    <name evidence="1" type="ordered locus">MTR_5g066113</name>
</gene>
<dbReference type="HOGENOM" id="CLU_146286_0_0_1"/>
<reference evidence="2" key="3">
    <citation type="submission" date="2015-04" db="UniProtKB">
        <authorList>
            <consortium name="EnsemblPlants"/>
        </authorList>
    </citation>
    <scope>IDENTIFICATION</scope>
    <source>
        <strain evidence="2">cv. Jemalong A17</strain>
    </source>
</reference>
<name>A0A072UG53_MEDTR</name>
<proteinExistence type="predicted"/>
<reference evidence="1 3" key="2">
    <citation type="journal article" date="2014" name="BMC Genomics">
        <title>An improved genome release (version Mt4.0) for the model legume Medicago truncatula.</title>
        <authorList>
            <person name="Tang H."/>
            <person name="Krishnakumar V."/>
            <person name="Bidwell S."/>
            <person name="Rosen B."/>
            <person name="Chan A."/>
            <person name="Zhou S."/>
            <person name="Gentzbittel L."/>
            <person name="Childs K.L."/>
            <person name="Yandell M."/>
            <person name="Gundlach H."/>
            <person name="Mayer K.F."/>
            <person name="Schwartz D.C."/>
            <person name="Town C.D."/>
        </authorList>
    </citation>
    <scope>GENOME REANNOTATION</scope>
    <source>
        <strain evidence="1">A17</strain>
        <strain evidence="2 3">cv. Jemalong A17</strain>
    </source>
</reference>
<reference evidence="1 3" key="1">
    <citation type="journal article" date="2011" name="Nature">
        <title>The Medicago genome provides insight into the evolution of rhizobial symbioses.</title>
        <authorList>
            <person name="Young N.D."/>
            <person name="Debelle F."/>
            <person name="Oldroyd G.E."/>
            <person name="Geurts R."/>
            <person name="Cannon S.B."/>
            <person name="Udvardi M.K."/>
            <person name="Benedito V.A."/>
            <person name="Mayer K.F."/>
            <person name="Gouzy J."/>
            <person name="Schoof H."/>
            <person name="Van de Peer Y."/>
            <person name="Proost S."/>
            <person name="Cook D.R."/>
            <person name="Meyers B.C."/>
            <person name="Spannagl M."/>
            <person name="Cheung F."/>
            <person name="De Mita S."/>
            <person name="Krishnakumar V."/>
            <person name="Gundlach H."/>
            <person name="Zhou S."/>
            <person name="Mudge J."/>
            <person name="Bharti A.K."/>
            <person name="Murray J.D."/>
            <person name="Naoumkina M.A."/>
            <person name="Rosen B."/>
            <person name="Silverstein K.A."/>
            <person name="Tang H."/>
            <person name="Rombauts S."/>
            <person name="Zhao P.X."/>
            <person name="Zhou P."/>
            <person name="Barbe V."/>
            <person name="Bardou P."/>
            <person name="Bechner M."/>
            <person name="Bellec A."/>
            <person name="Berger A."/>
            <person name="Berges H."/>
            <person name="Bidwell S."/>
            <person name="Bisseling T."/>
            <person name="Choisne N."/>
            <person name="Couloux A."/>
            <person name="Denny R."/>
            <person name="Deshpande S."/>
            <person name="Dai X."/>
            <person name="Doyle J.J."/>
            <person name="Dudez A.M."/>
            <person name="Farmer A.D."/>
            <person name="Fouteau S."/>
            <person name="Franken C."/>
            <person name="Gibelin C."/>
            <person name="Gish J."/>
            <person name="Goldstein S."/>
            <person name="Gonzalez A.J."/>
            <person name="Green P.J."/>
            <person name="Hallab A."/>
            <person name="Hartog M."/>
            <person name="Hua A."/>
            <person name="Humphray S.J."/>
            <person name="Jeong D.H."/>
            <person name="Jing Y."/>
            <person name="Jocker A."/>
            <person name="Kenton S.M."/>
            <person name="Kim D.J."/>
            <person name="Klee K."/>
            <person name="Lai H."/>
            <person name="Lang C."/>
            <person name="Lin S."/>
            <person name="Macmil S.L."/>
            <person name="Magdelenat G."/>
            <person name="Matthews L."/>
            <person name="McCorrison J."/>
            <person name="Monaghan E.L."/>
            <person name="Mun J.H."/>
            <person name="Najar F.Z."/>
            <person name="Nicholson C."/>
            <person name="Noirot C."/>
            <person name="O'Bleness M."/>
            <person name="Paule C.R."/>
            <person name="Poulain J."/>
            <person name="Prion F."/>
            <person name="Qin B."/>
            <person name="Qu C."/>
            <person name="Retzel E.F."/>
            <person name="Riddle C."/>
            <person name="Sallet E."/>
            <person name="Samain S."/>
            <person name="Samson N."/>
            <person name="Sanders I."/>
            <person name="Saurat O."/>
            <person name="Scarpelli C."/>
            <person name="Schiex T."/>
            <person name="Segurens B."/>
            <person name="Severin A.J."/>
            <person name="Sherrier D.J."/>
            <person name="Shi R."/>
            <person name="Sims S."/>
            <person name="Singer S.R."/>
            <person name="Sinharoy S."/>
            <person name="Sterck L."/>
            <person name="Viollet A."/>
            <person name="Wang B.B."/>
            <person name="Wang K."/>
            <person name="Wang M."/>
            <person name="Wang X."/>
            <person name="Warfsmann J."/>
            <person name="Weissenbach J."/>
            <person name="White D.D."/>
            <person name="White J.D."/>
            <person name="Wiley G.B."/>
            <person name="Wincker P."/>
            <person name="Xing Y."/>
            <person name="Yang L."/>
            <person name="Yao Z."/>
            <person name="Ying F."/>
            <person name="Zhai J."/>
            <person name="Zhou L."/>
            <person name="Zuber A."/>
            <person name="Denarie J."/>
            <person name="Dixon R.A."/>
            <person name="May G.D."/>
            <person name="Schwartz D.C."/>
            <person name="Rogers J."/>
            <person name="Quetier F."/>
            <person name="Town C.D."/>
            <person name="Roe B.A."/>
        </authorList>
    </citation>
    <scope>NUCLEOTIDE SEQUENCE [LARGE SCALE GENOMIC DNA]</scope>
    <source>
        <strain evidence="1">A17</strain>
        <strain evidence="2 3">cv. Jemalong A17</strain>
    </source>
</reference>
<dbReference type="EnsemblPlants" id="KEH28118">
    <property type="protein sequence ID" value="KEH28118"/>
    <property type="gene ID" value="MTR_5g066113"/>
</dbReference>
<protein>
    <submittedName>
        <fullName evidence="1 2">Uncharacterized protein</fullName>
    </submittedName>
</protein>